<name>A0A7R8X9U6_9CRUS</name>
<dbReference type="GO" id="GO:0005768">
    <property type="term" value="C:endosome"/>
    <property type="evidence" value="ECO:0007669"/>
    <property type="project" value="TreeGrafter"/>
</dbReference>
<dbReference type="GO" id="GO:0005765">
    <property type="term" value="C:lysosomal membrane"/>
    <property type="evidence" value="ECO:0007669"/>
    <property type="project" value="TreeGrafter"/>
</dbReference>
<gene>
    <name evidence="3" type="ORF">DSTB1V02_LOCUS5443</name>
</gene>
<dbReference type="Proteomes" id="UP000677054">
    <property type="component" value="Unassembled WGS sequence"/>
</dbReference>
<dbReference type="GO" id="GO:0030897">
    <property type="term" value="C:HOPS complex"/>
    <property type="evidence" value="ECO:0007669"/>
    <property type="project" value="TreeGrafter"/>
</dbReference>
<dbReference type="AlphaFoldDB" id="A0A7R8X9U6"/>
<reference evidence="3" key="1">
    <citation type="submission" date="2020-11" db="EMBL/GenBank/DDBJ databases">
        <authorList>
            <person name="Tran Van P."/>
        </authorList>
    </citation>
    <scope>NUCLEOTIDE SEQUENCE</scope>
</reference>
<dbReference type="Pfam" id="PF04841">
    <property type="entry name" value="Vps16_N"/>
    <property type="match status" value="2"/>
</dbReference>
<dbReference type="InterPro" id="IPR006926">
    <property type="entry name" value="Vps16_N"/>
</dbReference>
<dbReference type="GO" id="GO:0016197">
    <property type="term" value="P:endosomal transport"/>
    <property type="evidence" value="ECO:0007669"/>
    <property type="project" value="TreeGrafter"/>
</dbReference>
<sequence length="368" mass="41634">MALFMTDWNALDSDNSDSQTYYRKIELYNMAWGPSTDVGTSILAAAQYGGPVAVAKVSSLPSNKPVIFIYTASGKELGIIKCEKVSCTDVFSLLAPLSSPFHQWSSGKLLSMGWSNCEELLCIQDDGHVLLHDLFGNYLSTFSMGNMSDRPRLTPLKLSRAISKDIEEISEIISSCNLADCDLTKLNHHAFAAAITIHQKWQRPEKTSPIPEKCPSSIPPWKRRLPNWIGTARRDLCTLQEIKKGNTTWKVKLTYKKCEDEDPSLGPEDKAVCEKGNYFQHNEHFTNNQKLFYRELRAKPIEVKKIPDKAELEEFWSNIMECSVSHNVNATWLQRQRELTDIPDMSDPQNTTSDLKKGLIQTANWKSP</sequence>
<dbReference type="EMBL" id="LR900406">
    <property type="protein sequence ID" value="CAD7245571.1"/>
    <property type="molecule type" value="Genomic_DNA"/>
</dbReference>
<feature type="domain" description="Vps16 N-terminal" evidence="2">
    <location>
        <begin position="18"/>
        <end position="84"/>
    </location>
</feature>
<dbReference type="OrthoDB" id="1792at2759"/>
<dbReference type="GO" id="GO:0003779">
    <property type="term" value="F:actin binding"/>
    <property type="evidence" value="ECO:0007669"/>
    <property type="project" value="TreeGrafter"/>
</dbReference>
<dbReference type="PANTHER" id="PTHR12811">
    <property type="entry name" value="VACUOLAR PROTEIN SORTING VPS16"/>
    <property type="match status" value="1"/>
</dbReference>
<dbReference type="GO" id="GO:0042144">
    <property type="term" value="P:vacuole fusion, non-autophagic"/>
    <property type="evidence" value="ECO:0007669"/>
    <property type="project" value="TreeGrafter"/>
</dbReference>
<organism evidence="3">
    <name type="scientific">Darwinula stevensoni</name>
    <dbReference type="NCBI Taxonomy" id="69355"/>
    <lineage>
        <taxon>Eukaryota</taxon>
        <taxon>Metazoa</taxon>
        <taxon>Ecdysozoa</taxon>
        <taxon>Arthropoda</taxon>
        <taxon>Crustacea</taxon>
        <taxon>Oligostraca</taxon>
        <taxon>Ostracoda</taxon>
        <taxon>Podocopa</taxon>
        <taxon>Podocopida</taxon>
        <taxon>Darwinulocopina</taxon>
        <taxon>Darwinuloidea</taxon>
        <taxon>Darwinulidae</taxon>
        <taxon>Darwinula</taxon>
    </lineage>
</organism>
<proteinExistence type="predicted"/>
<evidence type="ECO:0000313" key="4">
    <source>
        <dbReference type="Proteomes" id="UP000677054"/>
    </source>
</evidence>
<dbReference type="InterPro" id="IPR016534">
    <property type="entry name" value="VPS16"/>
</dbReference>
<dbReference type="PANTHER" id="PTHR12811:SF0">
    <property type="entry name" value="VACUOLAR PROTEIN SORTING-ASSOCIATED PROTEIN 16 HOMOLOG"/>
    <property type="match status" value="1"/>
</dbReference>
<accession>A0A7R8X9U6</accession>
<dbReference type="GO" id="GO:0006886">
    <property type="term" value="P:intracellular protein transport"/>
    <property type="evidence" value="ECO:0007669"/>
    <property type="project" value="InterPro"/>
</dbReference>
<keyword evidence="4" id="KW-1185">Reference proteome</keyword>
<evidence type="ECO:0000313" key="3">
    <source>
        <dbReference type="EMBL" id="CAD7245571.1"/>
    </source>
</evidence>
<feature type="domain" description="Vps16 N-terminal" evidence="2">
    <location>
        <begin position="103"/>
        <end position="147"/>
    </location>
</feature>
<protein>
    <recommendedName>
        <fullName evidence="2">Vps16 N-terminal domain-containing protein</fullName>
    </recommendedName>
</protein>
<feature type="non-terminal residue" evidence="3">
    <location>
        <position position="1"/>
    </location>
</feature>
<evidence type="ECO:0000256" key="1">
    <source>
        <dbReference type="SAM" id="MobiDB-lite"/>
    </source>
</evidence>
<feature type="region of interest" description="Disordered" evidence="1">
    <location>
        <begin position="341"/>
        <end position="368"/>
    </location>
</feature>
<dbReference type="EMBL" id="CAJPEV010000889">
    <property type="protein sequence ID" value="CAG0889323.1"/>
    <property type="molecule type" value="Genomic_DNA"/>
</dbReference>
<evidence type="ECO:0000259" key="2">
    <source>
        <dbReference type="Pfam" id="PF04841"/>
    </source>
</evidence>